<organism evidence="7 8">
    <name type="scientific">Orchesella dallaii</name>
    <dbReference type="NCBI Taxonomy" id="48710"/>
    <lineage>
        <taxon>Eukaryota</taxon>
        <taxon>Metazoa</taxon>
        <taxon>Ecdysozoa</taxon>
        <taxon>Arthropoda</taxon>
        <taxon>Hexapoda</taxon>
        <taxon>Collembola</taxon>
        <taxon>Entomobryomorpha</taxon>
        <taxon>Entomobryoidea</taxon>
        <taxon>Orchesellidae</taxon>
        <taxon>Orchesellinae</taxon>
        <taxon>Orchesella</taxon>
    </lineage>
</organism>
<dbReference type="InterPro" id="IPR025887">
    <property type="entry name" value="Glyco_hydro_31_N_dom"/>
</dbReference>
<protein>
    <recommendedName>
        <fullName evidence="9">Sulfoquinovosidase</fullName>
    </recommendedName>
</protein>
<feature type="domain" description="Glycoside hydrolase family 31 N-terminal" evidence="5">
    <location>
        <begin position="63"/>
        <end position="183"/>
    </location>
</feature>
<feature type="domain" description="Glycosyl hydrolase family 31 C-terminal" evidence="6">
    <location>
        <begin position="625"/>
        <end position="711"/>
    </location>
</feature>
<evidence type="ECO:0000259" key="4">
    <source>
        <dbReference type="Pfam" id="PF01055"/>
    </source>
</evidence>
<dbReference type="InterPro" id="IPR013780">
    <property type="entry name" value="Glyco_hydro_b"/>
</dbReference>
<dbReference type="Gene3D" id="3.20.20.80">
    <property type="entry name" value="Glycosidases"/>
    <property type="match status" value="1"/>
</dbReference>
<dbReference type="Proteomes" id="UP001642540">
    <property type="component" value="Unassembled WGS sequence"/>
</dbReference>
<dbReference type="Pfam" id="PF21365">
    <property type="entry name" value="Glyco_hydro_31_3rd"/>
    <property type="match status" value="1"/>
</dbReference>
<keyword evidence="3" id="KW-0732">Signal</keyword>
<comment type="similarity">
    <text evidence="1 2">Belongs to the glycosyl hydrolase 31 family.</text>
</comment>
<keyword evidence="2" id="KW-0378">Hydrolase</keyword>
<dbReference type="InterPro" id="IPR017853">
    <property type="entry name" value="GH"/>
</dbReference>
<gene>
    <name evidence="7" type="ORF">ODALV1_LOCUS10462</name>
</gene>
<dbReference type="CDD" id="cd14752">
    <property type="entry name" value="GH31_N"/>
    <property type="match status" value="1"/>
</dbReference>
<dbReference type="SUPFAM" id="SSF51445">
    <property type="entry name" value="(Trans)glycosidases"/>
    <property type="match status" value="1"/>
</dbReference>
<evidence type="ECO:0000259" key="6">
    <source>
        <dbReference type="Pfam" id="PF21365"/>
    </source>
</evidence>
<comment type="caution">
    <text evidence="7">The sequence shown here is derived from an EMBL/GenBank/DDBJ whole genome shotgun (WGS) entry which is preliminary data.</text>
</comment>
<dbReference type="PANTHER" id="PTHR46959:SF2">
    <property type="entry name" value="SULFOQUINOVOSIDASE"/>
    <property type="match status" value="1"/>
</dbReference>
<dbReference type="Pfam" id="PF01055">
    <property type="entry name" value="Glyco_hydro_31_2nd"/>
    <property type="match status" value="1"/>
</dbReference>
<dbReference type="NCBIfam" id="NF007746">
    <property type="entry name" value="PRK10426.1"/>
    <property type="match status" value="1"/>
</dbReference>
<dbReference type="InterPro" id="IPR048395">
    <property type="entry name" value="Glyco_hydro_31_C"/>
</dbReference>
<name>A0ABP1QEC9_9HEXA</name>
<dbReference type="InterPro" id="IPR052990">
    <property type="entry name" value="Sulfoquinovosidase_GH31"/>
</dbReference>
<feature type="signal peptide" evidence="3">
    <location>
        <begin position="1"/>
        <end position="23"/>
    </location>
</feature>
<evidence type="ECO:0000313" key="7">
    <source>
        <dbReference type="EMBL" id="CAL8100162.1"/>
    </source>
</evidence>
<dbReference type="InterPro" id="IPR000322">
    <property type="entry name" value="Glyco_hydro_31_TIM"/>
</dbReference>
<dbReference type="SUPFAM" id="SSF51011">
    <property type="entry name" value="Glycosyl hydrolase domain"/>
    <property type="match status" value="1"/>
</dbReference>
<proteinExistence type="inferred from homology"/>
<evidence type="ECO:0000313" key="8">
    <source>
        <dbReference type="Proteomes" id="UP001642540"/>
    </source>
</evidence>
<accession>A0ABP1QEC9</accession>
<dbReference type="Pfam" id="PF13802">
    <property type="entry name" value="Gal_mutarotas_2"/>
    <property type="match status" value="1"/>
</dbReference>
<dbReference type="CDD" id="cd06594">
    <property type="entry name" value="GH31_glucosidase_YihQ"/>
    <property type="match status" value="1"/>
</dbReference>
<reference evidence="7 8" key="1">
    <citation type="submission" date="2024-08" db="EMBL/GenBank/DDBJ databases">
        <authorList>
            <person name="Cucini C."/>
            <person name="Frati F."/>
        </authorList>
    </citation>
    <scope>NUCLEOTIDE SEQUENCE [LARGE SCALE GENOMIC DNA]</scope>
</reference>
<evidence type="ECO:0000256" key="1">
    <source>
        <dbReference type="ARBA" id="ARBA00007806"/>
    </source>
</evidence>
<evidence type="ECO:0000259" key="5">
    <source>
        <dbReference type="Pfam" id="PF13802"/>
    </source>
</evidence>
<keyword evidence="2" id="KW-0326">Glycosidase</keyword>
<sequence length="725" mass="82680">MDFKNRINLAVTLLLLVCSTATAKLSVVSDGSGFTVFTDSIPIIKHNVSDPAFFLTSTNITFFENAGNFIITERNDGDRVPVREFDIVIDDAYPPYTLATIDLFNLEYPGHKLSITLHDSETTNGVPVSCVFSIELQSPFNDTTFNRISMRTVSSSRDHIYGLGEQYTYLDLKGHNYTIWTREQGVGRNQSDGFTQIIDLGEPGAGGDYDYTYWPQSSYVSSESRLLFALQSKAYAVFDFKNESFNEISIQSTYVSGYFIRDNSSLLSLVQKISQINGRQPELPEWVYNGAILGVQGGTELMLQYLNESEKNDVAVSAMWIQDWSGKITTSFGSRVFWNWKWNSTWYPELDSVIRTLRDDRNVRVLSYINPSLNIKGDVFEDGDANGYFLRSESSPNQTYVQDFGEFFCGTVDVWNEDAVNWYKNIIKENMLEFGFSGWMADFGEYTRLDMVSSNLSASRNSQERHNELPTLWAKLNREAVEEAGLLNETMFWVRSGAIGSSRYATMLWAGDQNVDWSFSDGLPSTITAALSAGMSGMGLSHFDIGGFTTLYILGLVRRKELLLRSAEYAVFTPIMRTHEGNQPLWNHQIYTEIDTLQKFGRLTRMYKTLSNYTRAVVRENSQLGIPAMRPLFLHYEEDEGSYQDWHEYLYGRDLLVAPVLYPNATTRDTYLPPDTWVHLWDESETELNGPLNITIDSPLGYPPVFYRKNSTWVNFFKNLRDNFA</sequence>
<dbReference type="EMBL" id="CAXLJM020000032">
    <property type="protein sequence ID" value="CAL8100162.1"/>
    <property type="molecule type" value="Genomic_DNA"/>
</dbReference>
<feature type="chain" id="PRO_5045986681" description="Sulfoquinovosidase" evidence="3">
    <location>
        <begin position="24"/>
        <end position="725"/>
    </location>
</feature>
<evidence type="ECO:0008006" key="9">
    <source>
        <dbReference type="Google" id="ProtNLM"/>
    </source>
</evidence>
<keyword evidence="8" id="KW-1185">Reference proteome</keyword>
<dbReference type="InterPro" id="IPR044112">
    <property type="entry name" value="YihQ_TIM-like"/>
</dbReference>
<dbReference type="SUPFAM" id="SSF74650">
    <property type="entry name" value="Galactose mutarotase-like"/>
    <property type="match status" value="1"/>
</dbReference>
<dbReference type="Gene3D" id="2.60.40.1760">
    <property type="entry name" value="glycosyl hydrolase (family 31)"/>
    <property type="match status" value="1"/>
</dbReference>
<evidence type="ECO:0000256" key="2">
    <source>
        <dbReference type="RuleBase" id="RU361185"/>
    </source>
</evidence>
<feature type="domain" description="Glycoside hydrolase family 31 TIM barrel" evidence="4">
    <location>
        <begin position="302"/>
        <end position="583"/>
    </location>
</feature>
<evidence type="ECO:0000256" key="3">
    <source>
        <dbReference type="SAM" id="SignalP"/>
    </source>
</evidence>
<dbReference type="InterPro" id="IPR011013">
    <property type="entry name" value="Gal_mutarotase_sf_dom"/>
</dbReference>
<dbReference type="PANTHER" id="PTHR46959">
    <property type="entry name" value="SULFOQUINOVOSIDASE"/>
    <property type="match status" value="1"/>
</dbReference>
<dbReference type="Gene3D" id="2.60.40.1180">
    <property type="entry name" value="Golgi alpha-mannosidase II"/>
    <property type="match status" value="1"/>
</dbReference>